<keyword evidence="1" id="KW-0862">Zinc</keyword>
<evidence type="ECO:0000256" key="1">
    <source>
        <dbReference type="PROSITE-ProRule" id="PRU00047"/>
    </source>
</evidence>
<gene>
    <name evidence="4" type="ORF">PAHAL_9G295400</name>
</gene>
<dbReference type="Gramene" id="PAN47748">
    <property type="protein sequence ID" value="PAN47748"/>
    <property type="gene ID" value="PAHAL_9G295400"/>
</dbReference>
<feature type="compositionally biased region" description="Low complexity" evidence="2">
    <location>
        <begin position="251"/>
        <end position="271"/>
    </location>
</feature>
<dbReference type="InterPro" id="IPR053253">
    <property type="entry name" value="Sex_diff_modulator"/>
</dbReference>
<dbReference type="SUPFAM" id="SSF57756">
    <property type="entry name" value="Retrovirus zinc finger-like domains"/>
    <property type="match status" value="1"/>
</dbReference>
<dbReference type="PANTHER" id="PTHR33087">
    <property type="entry name" value="OS07G0539200 PROTEIN"/>
    <property type="match status" value="1"/>
</dbReference>
<proteinExistence type="predicted"/>
<dbReference type="Gene3D" id="4.10.60.10">
    <property type="entry name" value="Zinc finger, CCHC-type"/>
    <property type="match status" value="1"/>
</dbReference>
<dbReference type="GO" id="GO:0008270">
    <property type="term" value="F:zinc ion binding"/>
    <property type="evidence" value="ECO:0007669"/>
    <property type="project" value="UniProtKB-KW"/>
</dbReference>
<name>A0A2S3IN83_9POAL</name>
<keyword evidence="1" id="KW-0479">Metal-binding</keyword>
<dbReference type="EMBL" id="CM008054">
    <property type="protein sequence ID" value="PAN47748.2"/>
    <property type="molecule type" value="Genomic_DNA"/>
</dbReference>
<feature type="domain" description="CCHC-type" evidence="3">
    <location>
        <begin position="199"/>
        <end position="215"/>
    </location>
</feature>
<feature type="region of interest" description="Disordered" evidence="2">
    <location>
        <begin position="1"/>
        <end position="141"/>
    </location>
</feature>
<feature type="compositionally biased region" description="Pro residues" evidence="2">
    <location>
        <begin position="116"/>
        <end position="130"/>
    </location>
</feature>
<dbReference type="GO" id="GO:0003676">
    <property type="term" value="F:nucleic acid binding"/>
    <property type="evidence" value="ECO:0007669"/>
    <property type="project" value="InterPro"/>
</dbReference>
<protein>
    <recommendedName>
        <fullName evidence="3">CCHC-type domain-containing protein</fullName>
    </recommendedName>
</protein>
<organism evidence="4">
    <name type="scientific">Panicum hallii</name>
    <dbReference type="NCBI Taxonomy" id="206008"/>
    <lineage>
        <taxon>Eukaryota</taxon>
        <taxon>Viridiplantae</taxon>
        <taxon>Streptophyta</taxon>
        <taxon>Embryophyta</taxon>
        <taxon>Tracheophyta</taxon>
        <taxon>Spermatophyta</taxon>
        <taxon>Magnoliopsida</taxon>
        <taxon>Liliopsida</taxon>
        <taxon>Poales</taxon>
        <taxon>Poaceae</taxon>
        <taxon>PACMAD clade</taxon>
        <taxon>Panicoideae</taxon>
        <taxon>Panicodae</taxon>
        <taxon>Paniceae</taxon>
        <taxon>Panicinae</taxon>
        <taxon>Panicum</taxon>
        <taxon>Panicum sect. Panicum</taxon>
    </lineage>
</organism>
<dbReference type="PROSITE" id="PS50158">
    <property type="entry name" value="ZF_CCHC"/>
    <property type="match status" value="1"/>
</dbReference>
<dbReference type="AlphaFoldDB" id="A0A2S3IN83"/>
<sequence>MSEPPPRCDGTPPSNPGDKPASGSSGRRTRTLNPSATPFTPSPGAGTSRSPNGICFSIPSSDSEEEEAVLWSTPRVSSAKGKEVLAADAAPPPPPPPLGRVAPSSRGFMADARRAAPPPAARAPPPPPGCPTRSSHNAPLVDDDGFRLVVSKRRAREERASAWQRPMPARRPVPADLVGRCFNCLSYYHVAASCPNPSRCLRCEKVGHSAKNCKRSRHGPPPARGRGRPVRRPDRDADLAMARRRQHFAHSVASATTASSASGSTGRTYSGPPSICAASPIRDMRRSEVHFPGEAEPPATITGELQAEEEALAGRALVALVVGTRPSCSIRQARRFVVENYNILDDSFSIHRYQPEDFLLMFRDNATLERVLHAPPLARADMILRFKRWQRFSTADDDDMQFRVLVELRGIPSHAWSAAAAWAVLGDACACPQPTPATTARSDLRRFQAVTWCADPDLIPNVAFLRIPDRREPNAGAELFLRPDEIMQTSLILQILVLTLNFLSY</sequence>
<evidence type="ECO:0000313" key="4">
    <source>
        <dbReference type="EMBL" id="PAN47748.2"/>
    </source>
</evidence>
<feature type="region of interest" description="Disordered" evidence="2">
    <location>
        <begin position="245"/>
        <end position="277"/>
    </location>
</feature>
<reference evidence="4" key="1">
    <citation type="submission" date="2018-04" db="EMBL/GenBank/DDBJ databases">
        <title>WGS assembly of Panicum hallii.</title>
        <authorList>
            <person name="Lovell J."/>
            <person name="Jenkins J."/>
            <person name="Lowry D."/>
            <person name="Mamidi S."/>
            <person name="Sreedasyam A."/>
            <person name="Weng X."/>
            <person name="Barry K."/>
            <person name="Bonette J."/>
            <person name="Campitelli B."/>
            <person name="Daum C."/>
            <person name="Gordon S."/>
            <person name="Gould B."/>
            <person name="Lipzen A."/>
            <person name="Macqueen A."/>
            <person name="Palacio-Mejia J."/>
            <person name="Plott C."/>
            <person name="Shakirov E."/>
            <person name="Shu S."/>
            <person name="Yoshinaga Y."/>
            <person name="Zane M."/>
            <person name="Rokhsar D."/>
            <person name="Grimwood J."/>
            <person name="Schmutz J."/>
            <person name="Juenger T."/>
        </authorList>
    </citation>
    <scope>NUCLEOTIDE SEQUENCE [LARGE SCALE GENOMIC DNA]</scope>
    <source>
        <strain evidence="4">FIL2</strain>
    </source>
</reference>
<dbReference type="InterPro" id="IPR036875">
    <property type="entry name" value="Znf_CCHC_sf"/>
</dbReference>
<dbReference type="Proteomes" id="UP000243499">
    <property type="component" value="Chromosome 9"/>
</dbReference>
<accession>A0A2S3IN83</accession>
<keyword evidence="1" id="KW-0863">Zinc-finger</keyword>
<evidence type="ECO:0000256" key="2">
    <source>
        <dbReference type="SAM" id="MobiDB-lite"/>
    </source>
</evidence>
<dbReference type="PANTHER" id="PTHR33087:SF38">
    <property type="entry name" value="OS10G0201600 PROTEIN"/>
    <property type="match status" value="1"/>
</dbReference>
<feature type="compositionally biased region" description="Polar residues" evidence="2">
    <location>
        <begin position="22"/>
        <end position="51"/>
    </location>
</feature>
<dbReference type="InterPro" id="IPR001878">
    <property type="entry name" value="Znf_CCHC"/>
</dbReference>
<dbReference type="SMART" id="SM00343">
    <property type="entry name" value="ZnF_C2HC"/>
    <property type="match status" value="2"/>
</dbReference>
<evidence type="ECO:0000259" key="3">
    <source>
        <dbReference type="PROSITE" id="PS50158"/>
    </source>
</evidence>
<feature type="region of interest" description="Disordered" evidence="2">
    <location>
        <begin position="211"/>
        <end position="233"/>
    </location>
</feature>